<proteinExistence type="predicted"/>
<reference evidence="1" key="1">
    <citation type="submission" date="2021-02" db="EMBL/GenBank/DDBJ databases">
        <authorList>
            <person name="Nowell W R."/>
        </authorList>
    </citation>
    <scope>NUCLEOTIDE SEQUENCE</scope>
</reference>
<dbReference type="AlphaFoldDB" id="A0A821WA95"/>
<keyword evidence="3" id="KW-1185">Reference proteome</keyword>
<gene>
    <name evidence="1" type="ORF">UJA718_LOCUS46426</name>
    <name evidence="2" type="ORF">UJA718_LOCUS49277</name>
</gene>
<feature type="non-terminal residue" evidence="1">
    <location>
        <position position="80"/>
    </location>
</feature>
<sequence length="80" mass="9302">QNRRIETTEENYSVIANQHLSPMIYSNNLPISTRALQQQQQHPLLLVAEEAEVFDIENQTDNDKLLLPRSTRSLKRRSSL</sequence>
<evidence type="ECO:0000313" key="2">
    <source>
        <dbReference type="EMBL" id="CAF4980474.1"/>
    </source>
</evidence>
<organism evidence="1 3">
    <name type="scientific">Rotaria socialis</name>
    <dbReference type="NCBI Taxonomy" id="392032"/>
    <lineage>
        <taxon>Eukaryota</taxon>
        <taxon>Metazoa</taxon>
        <taxon>Spiralia</taxon>
        <taxon>Gnathifera</taxon>
        <taxon>Rotifera</taxon>
        <taxon>Eurotatoria</taxon>
        <taxon>Bdelloidea</taxon>
        <taxon>Philodinida</taxon>
        <taxon>Philodinidae</taxon>
        <taxon>Rotaria</taxon>
    </lineage>
</organism>
<feature type="non-terminal residue" evidence="1">
    <location>
        <position position="1"/>
    </location>
</feature>
<comment type="caution">
    <text evidence="1">The sequence shown here is derived from an EMBL/GenBank/DDBJ whole genome shotgun (WGS) entry which is preliminary data.</text>
</comment>
<accession>A0A821WA95</accession>
<name>A0A821WA95_9BILA</name>
<dbReference type="Proteomes" id="UP000663873">
    <property type="component" value="Unassembled WGS sequence"/>
</dbReference>
<dbReference type="EMBL" id="CAJOBP010102654">
    <property type="protein sequence ID" value="CAF4980474.1"/>
    <property type="molecule type" value="Genomic_DNA"/>
</dbReference>
<evidence type="ECO:0000313" key="3">
    <source>
        <dbReference type="Proteomes" id="UP000663873"/>
    </source>
</evidence>
<dbReference type="EMBL" id="CAJOBP010082993">
    <property type="protein sequence ID" value="CAF4921043.1"/>
    <property type="molecule type" value="Genomic_DNA"/>
</dbReference>
<protein>
    <submittedName>
        <fullName evidence="1">Uncharacterized protein</fullName>
    </submittedName>
</protein>
<evidence type="ECO:0000313" key="1">
    <source>
        <dbReference type="EMBL" id="CAF4921043.1"/>
    </source>
</evidence>